<dbReference type="InterPro" id="IPR008974">
    <property type="entry name" value="TRAF-like"/>
</dbReference>
<name>A0ABD2JRF6_HETSC</name>
<dbReference type="InterPro" id="IPR002083">
    <property type="entry name" value="MATH/TRAF_dom"/>
</dbReference>
<dbReference type="Gene3D" id="3.30.710.10">
    <property type="entry name" value="Potassium Channel Kv1.1, Chain A"/>
    <property type="match status" value="1"/>
</dbReference>
<dbReference type="InterPro" id="IPR011333">
    <property type="entry name" value="SKP1/BTB/POZ_sf"/>
</dbReference>
<proteinExistence type="predicted"/>
<sequence>MFRFDSQNVKVENASANCPVVEVTDVEPAAFKIMLSFIYADDLSELNGDSAMAVLYAAKKYNITCLADQCLDVPISNLCNVFLAFAQAHLFDLEDYCNDCLDYIDLNAEALLKSEEFLQIDQKLLSENRRQLLGPALFKIHFPLIQKMEFCEKIVPFGVLTAEEVTGIEQYHSQMNFHEISAGIKKYVPSRNLTVEEVIGMEEYHNPPNFRGISNGILYPLQFPCHVRISPHGTIVMDIEKFSEFAGEAVGSRRFSKRIQIMGFAWRIMAQKRTNVKNREKFLAFHLWCIAPKEDSNLCCDCSATFRIVSQKNGVDNLENTNGKISDRFVNNKKDWLGFNNFITVSKLMDSSNDFYNREEDNVKLAIDVILDEPKTEKIISNPNKYGTISMAQFEWKLKNYQNLREKSLGVNVKVNLCTSKDCHGEFWQK</sequence>
<evidence type="ECO:0000259" key="1">
    <source>
        <dbReference type="PROSITE" id="PS50144"/>
    </source>
</evidence>
<reference evidence="2 3" key="1">
    <citation type="submission" date="2024-10" db="EMBL/GenBank/DDBJ databases">
        <authorList>
            <person name="Kim D."/>
        </authorList>
    </citation>
    <scope>NUCLEOTIDE SEQUENCE [LARGE SCALE GENOMIC DNA]</scope>
    <source>
        <strain evidence="2">Taebaek</strain>
    </source>
</reference>
<evidence type="ECO:0000313" key="2">
    <source>
        <dbReference type="EMBL" id="KAL3093054.1"/>
    </source>
</evidence>
<dbReference type="SUPFAM" id="SSF54695">
    <property type="entry name" value="POZ domain"/>
    <property type="match status" value="1"/>
</dbReference>
<dbReference type="Pfam" id="PF00651">
    <property type="entry name" value="BTB"/>
    <property type="match status" value="1"/>
</dbReference>
<dbReference type="Proteomes" id="UP001620645">
    <property type="component" value="Unassembled WGS sequence"/>
</dbReference>
<comment type="caution">
    <text evidence="2">The sequence shown here is derived from an EMBL/GenBank/DDBJ whole genome shotgun (WGS) entry which is preliminary data.</text>
</comment>
<accession>A0ABD2JRF6</accession>
<gene>
    <name evidence="2" type="ORF">niasHS_004443</name>
</gene>
<keyword evidence="3" id="KW-1185">Reference proteome</keyword>
<protein>
    <recommendedName>
        <fullName evidence="1">MATH domain-containing protein</fullName>
    </recommendedName>
</protein>
<dbReference type="SMART" id="SM00061">
    <property type="entry name" value="MATH"/>
    <property type="match status" value="1"/>
</dbReference>
<dbReference type="InterPro" id="IPR000210">
    <property type="entry name" value="BTB/POZ_dom"/>
</dbReference>
<organism evidence="2 3">
    <name type="scientific">Heterodera schachtii</name>
    <name type="common">Sugarbeet cyst nematode worm</name>
    <name type="synonym">Tylenchus schachtii</name>
    <dbReference type="NCBI Taxonomy" id="97005"/>
    <lineage>
        <taxon>Eukaryota</taxon>
        <taxon>Metazoa</taxon>
        <taxon>Ecdysozoa</taxon>
        <taxon>Nematoda</taxon>
        <taxon>Chromadorea</taxon>
        <taxon>Rhabditida</taxon>
        <taxon>Tylenchina</taxon>
        <taxon>Tylenchomorpha</taxon>
        <taxon>Tylenchoidea</taxon>
        <taxon>Heteroderidae</taxon>
        <taxon>Heteroderinae</taxon>
        <taxon>Heterodera</taxon>
    </lineage>
</organism>
<dbReference type="PANTHER" id="PTHR45774:SF3">
    <property type="entry name" value="BTB (POZ) DOMAIN-CONTAINING 2B-RELATED"/>
    <property type="match status" value="1"/>
</dbReference>
<dbReference type="SUPFAM" id="SSF49599">
    <property type="entry name" value="TRAF domain-like"/>
    <property type="match status" value="1"/>
</dbReference>
<dbReference type="AlphaFoldDB" id="A0ABD2JRF6"/>
<dbReference type="Pfam" id="PF22486">
    <property type="entry name" value="MATH_2"/>
    <property type="match status" value="1"/>
</dbReference>
<feature type="domain" description="MATH" evidence="1">
    <location>
        <begin position="232"/>
        <end position="367"/>
    </location>
</feature>
<dbReference type="PANTHER" id="PTHR45774">
    <property type="entry name" value="BTB/POZ DOMAIN-CONTAINING"/>
    <property type="match status" value="1"/>
</dbReference>
<evidence type="ECO:0000313" key="3">
    <source>
        <dbReference type="Proteomes" id="UP001620645"/>
    </source>
</evidence>
<dbReference type="Gene3D" id="2.60.210.10">
    <property type="entry name" value="Apoptosis, Tumor Necrosis Factor Receptor Associated Protein 2, Chain A"/>
    <property type="match status" value="1"/>
</dbReference>
<dbReference type="EMBL" id="JBICCN010000113">
    <property type="protein sequence ID" value="KAL3093054.1"/>
    <property type="molecule type" value="Genomic_DNA"/>
</dbReference>
<dbReference type="PROSITE" id="PS50144">
    <property type="entry name" value="MATH"/>
    <property type="match status" value="1"/>
</dbReference>